<evidence type="ECO:0000313" key="4">
    <source>
        <dbReference type="Proteomes" id="UP000287033"/>
    </source>
</evidence>
<dbReference type="GO" id="GO:0005634">
    <property type="term" value="C:nucleus"/>
    <property type="evidence" value="ECO:0007669"/>
    <property type="project" value="TreeGrafter"/>
</dbReference>
<keyword evidence="4" id="KW-1185">Reference proteome</keyword>
<evidence type="ECO:0000313" key="3">
    <source>
        <dbReference type="EMBL" id="GCC43123.1"/>
    </source>
</evidence>
<evidence type="ECO:0000259" key="2">
    <source>
        <dbReference type="Pfam" id="PF13873"/>
    </source>
</evidence>
<accession>A0A401TKI4</accession>
<feature type="domain" description="Myb/SANT-like DNA-binding" evidence="2">
    <location>
        <begin position="10"/>
        <end position="86"/>
    </location>
</feature>
<dbReference type="PANTHER" id="PTHR23098">
    <property type="entry name" value="AGAP001331-PA-RELATED"/>
    <property type="match status" value="1"/>
</dbReference>
<dbReference type="Proteomes" id="UP000287033">
    <property type="component" value="Unassembled WGS sequence"/>
</dbReference>
<dbReference type="STRING" id="137246.A0A401TKI4"/>
<dbReference type="OrthoDB" id="9940550at2759"/>
<evidence type="ECO:0000256" key="1">
    <source>
        <dbReference type="SAM" id="MobiDB-lite"/>
    </source>
</evidence>
<sequence length="241" mass="26789">MAQEDAFRRRKLNFNEDETEILIREVTLHQDQLFGRGETKLPPGTKNKIWLSILAKVNAVSKCTRDIGDIKKRWYDMCHRTKDKVIKLAQEALRSERAVIGTPPPRRQEEEEEEEEDKPTSVSLSHHHPAGGGTSGGEDGAEPSTSGASQDGSTGTASSRHAAPSQQTKTPALPLQVAWHGRQVPPMLSHQSGVQWPPVLLFTVGQNATRVSTQERPPDYQAGNTFDGEWALYFQAHGHFH</sequence>
<dbReference type="Pfam" id="PF13873">
    <property type="entry name" value="Myb_DNA-bind_5"/>
    <property type="match status" value="1"/>
</dbReference>
<proteinExistence type="predicted"/>
<dbReference type="AlphaFoldDB" id="A0A401TKI4"/>
<dbReference type="EMBL" id="BEZZ01097154">
    <property type="protein sequence ID" value="GCC43123.1"/>
    <property type="molecule type" value="Genomic_DNA"/>
</dbReference>
<feature type="region of interest" description="Disordered" evidence="1">
    <location>
        <begin position="96"/>
        <end position="170"/>
    </location>
</feature>
<name>A0A401TKI4_CHIPU</name>
<reference evidence="3 4" key="1">
    <citation type="journal article" date="2018" name="Nat. Ecol. Evol.">
        <title>Shark genomes provide insights into elasmobranch evolution and the origin of vertebrates.</title>
        <authorList>
            <person name="Hara Y"/>
            <person name="Yamaguchi K"/>
            <person name="Onimaru K"/>
            <person name="Kadota M"/>
            <person name="Koyanagi M"/>
            <person name="Keeley SD"/>
            <person name="Tatsumi K"/>
            <person name="Tanaka K"/>
            <person name="Motone F"/>
            <person name="Kageyama Y"/>
            <person name="Nozu R"/>
            <person name="Adachi N"/>
            <person name="Nishimura O"/>
            <person name="Nakagawa R"/>
            <person name="Tanegashima C"/>
            <person name="Kiyatake I"/>
            <person name="Matsumoto R"/>
            <person name="Murakumo K"/>
            <person name="Nishida K"/>
            <person name="Terakita A"/>
            <person name="Kuratani S"/>
            <person name="Sato K"/>
            <person name="Hyodo S Kuraku.S."/>
        </authorList>
    </citation>
    <scope>NUCLEOTIDE SEQUENCE [LARGE SCALE GENOMIC DNA]</scope>
</reference>
<organism evidence="3 4">
    <name type="scientific">Chiloscyllium punctatum</name>
    <name type="common">Brownbanded bambooshark</name>
    <name type="synonym">Hemiscyllium punctatum</name>
    <dbReference type="NCBI Taxonomy" id="137246"/>
    <lineage>
        <taxon>Eukaryota</taxon>
        <taxon>Metazoa</taxon>
        <taxon>Chordata</taxon>
        <taxon>Craniata</taxon>
        <taxon>Vertebrata</taxon>
        <taxon>Chondrichthyes</taxon>
        <taxon>Elasmobranchii</taxon>
        <taxon>Galeomorphii</taxon>
        <taxon>Galeoidea</taxon>
        <taxon>Orectolobiformes</taxon>
        <taxon>Hemiscylliidae</taxon>
        <taxon>Chiloscyllium</taxon>
    </lineage>
</organism>
<protein>
    <recommendedName>
        <fullName evidence="2">Myb/SANT-like DNA-binding domain-containing protein</fullName>
    </recommendedName>
</protein>
<dbReference type="InterPro" id="IPR028002">
    <property type="entry name" value="Myb_DNA-bind_5"/>
</dbReference>
<gene>
    <name evidence="3" type="ORF">chiPu_0027186</name>
</gene>
<dbReference type="PANTHER" id="PTHR23098:SF16">
    <property type="entry name" value="REGULATORY PROTEIN ZESTE"/>
    <property type="match status" value="1"/>
</dbReference>
<comment type="caution">
    <text evidence="3">The sequence shown here is derived from an EMBL/GenBank/DDBJ whole genome shotgun (WGS) entry which is preliminary data.</text>
</comment>
<feature type="compositionally biased region" description="Polar residues" evidence="1">
    <location>
        <begin position="143"/>
        <end position="170"/>
    </location>
</feature>